<evidence type="ECO:0000256" key="13">
    <source>
        <dbReference type="ARBA" id="ARBA00023136"/>
    </source>
</evidence>
<comment type="subcellular location">
    <subcellularLocation>
        <location evidence="2">Cell membrane</location>
        <topology evidence="2">Multi-pass membrane protein</topology>
    </subcellularLocation>
</comment>
<keyword evidence="13 14" id="KW-0472">Membrane</keyword>
<dbReference type="OrthoDB" id="1931120at2"/>
<dbReference type="KEGG" id="slr:L21SP2_3292"/>
<feature type="transmembrane region" description="Helical" evidence="14">
    <location>
        <begin position="12"/>
        <end position="31"/>
    </location>
</feature>
<comment type="catalytic activity">
    <reaction evidence="1">
        <text>ATP + protein L-histidine = ADP + protein N-phospho-L-histidine.</text>
        <dbReference type="EC" id="2.7.13.3"/>
    </reaction>
</comment>
<evidence type="ECO:0000256" key="8">
    <source>
        <dbReference type="ARBA" id="ARBA00022741"/>
    </source>
</evidence>
<protein>
    <recommendedName>
        <fullName evidence="3">histidine kinase</fullName>
        <ecNumber evidence="3">2.7.13.3</ecNumber>
    </recommendedName>
</protein>
<dbReference type="Proteomes" id="UP000018680">
    <property type="component" value="Chromosome"/>
</dbReference>
<keyword evidence="12" id="KW-0902">Two-component regulatory system</keyword>
<evidence type="ECO:0000256" key="14">
    <source>
        <dbReference type="SAM" id="Phobius"/>
    </source>
</evidence>
<dbReference type="InterPro" id="IPR036097">
    <property type="entry name" value="HisK_dim/P_sf"/>
</dbReference>
<reference evidence="17 18" key="1">
    <citation type="journal article" date="2015" name="Stand. Genomic Sci.">
        <title>Complete genome sequence and description of Salinispira pacifica gen. nov., sp. nov., a novel spirochaete isolated form a hypersaline microbial mat.</title>
        <authorList>
            <person name="Ben Hania W."/>
            <person name="Joseph M."/>
            <person name="Schumann P."/>
            <person name="Bunk B."/>
            <person name="Fiebig A."/>
            <person name="Sproer C."/>
            <person name="Klenk H.P."/>
            <person name="Fardeau M.L."/>
            <person name="Spring S."/>
        </authorList>
    </citation>
    <scope>NUCLEOTIDE SEQUENCE [LARGE SCALE GENOMIC DNA]</scope>
    <source>
        <strain evidence="17 18">L21-RPul-D2</strain>
    </source>
</reference>
<dbReference type="HOGENOM" id="CLU_019564_2_0_12"/>
<accession>V5WLB8</accession>
<evidence type="ECO:0000259" key="15">
    <source>
        <dbReference type="PROSITE" id="PS50109"/>
    </source>
</evidence>
<dbReference type="PRINTS" id="PR00344">
    <property type="entry name" value="BCTRLSENSOR"/>
</dbReference>
<dbReference type="EC" id="2.7.13.3" evidence="3"/>
<dbReference type="STRING" id="1307761.L21SP2_3292"/>
<dbReference type="Pfam" id="PF00672">
    <property type="entry name" value="HAMP"/>
    <property type="match status" value="1"/>
</dbReference>
<dbReference type="InterPro" id="IPR036890">
    <property type="entry name" value="HATPase_C_sf"/>
</dbReference>
<dbReference type="SUPFAM" id="SSF47384">
    <property type="entry name" value="Homodimeric domain of signal transducing histidine kinase"/>
    <property type="match status" value="1"/>
</dbReference>
<dbReference type="PANTHER" id="PTHR45528">
    <property type="entry name" value="SENSOR HISTIDINE KINASE CPXA"/>
    <property type="match status" value="1"/>
</dbReference>
<dbReference type="Gene3D" id="3.30.565.10">
    <property type="entry name" value="Histidine kinase-like ATPase, C-terminal domain"/>
    <property type="match status" value="1"/>
</dbReference>
<dbReference type="PROSITE" id="PS50885">
    <property type="entry name" value="HAMP"/>
    <property type="match status" value="1"/>
</dbReference>
<dbReference type="InterPro" id="IPR003661">
    <property type="entry name" value="HisK_dim/P_dom"/>
</dbReference>
<feature type="domain" description="HAMP" evidence="16">
    <location>
        <begin position="302"/>
        <end position="354"/>
    </location>
</feature>
<dbReference type="SUPFAM" id="SSF158472">
    <property type="entry name" value="HAMP domain-like"/>
    <property type="match status" value="1"/>
</dbReference>
<dbReference type="eggNOG" id="COG5000">
    <property type="taxonomic scope" value="Bacteria"/>
</dbReference>
<keyword evidence="4" id="KW-1003">Cell membrane</keyword>
<keyword evidence="11 14" id="KW-1133">Transmembrane helix</keyword>
<keyword evidence="5" id="KW-0597">Phosphoprotein</keyword>
<dbReference type="PATRIC" id="fig|1307761.3.peg.3281"/>
<evidence type="ECO:0000256" key="3">
    <source>
        <dbReference type="ARBA" id="ARBA00012438"/>
    </source>
</evidence>
<dbReference type="CDD" id="cd06225">
    <property type="entry name" value="HAMP"/>
    <property type="match status" value="1"/>
</dbReference>
<dbReference type="SMART" id="SM00304">
    <property type="entry name" value="HAMP"/>
    <property type="match status" value="1"/>
</dbReference>
<keyword evidence="18" id="KW-1185">Reference proteome</keyword>
<dbReference type="InterPro" id="IPR003660">
    <property type="entry name" value="HAMP_dom"/>
</dbReference>
<keyword evidence="9" id="KW-0418">Kinase</keyword>
<proteinExistence type="predicted"/>
<keyword evidence="7 14" id="KW-0812">Transmembrane</keyword>
<keyword evidence="10" id="KW-0067">ATP-binding</keyword>
<dbReference type="PANTHER" id="PTHR45528:SF1">
    <property type="entry name" value="SENSOR HISTIDINE KINASE CPXA"/>
    <property type="match status" value="1"/>
</dbReference>
<evidence type="ECO:0000256" key="6">
    <source>
        <dbReference type="ARBA" id="ARBA00022679"/>
    </source>
</evidence>
<dbReference type="InterPro" id="IPR005467">
    <property type="entry name" value="His_kinase_dom"/>
</dbReference>
<keyword evidence="6" id="KW-0808">Transferase</keyword>
<dbReference type="EMBL" id="CP006939">
    <property type="protein sequence ID" value="AHC16632.1"/>
    <property type="molecule type" value="Genomic_DNA"/>
</dbReference>
<evidence type="ECO:0000256" key="12">
    <source>
        <dbReference type="ARBA" id="ARBA00023012"/>
    </source>
</evidence>
<dbReference type="Gene3D" id="1.10.287.130">
    <property type="match status" value="1"/>
</dbReference>
<feature type="transmembrane region" description="Helical" evidence="14">
    <location>
        <begin position="43"/>
        <end position="67"/>
    </location>
</feature>
<evidence type="ECO:0000256" key="11">
    <source>
        <dbReference type="ARBA" id="ARBA00022989"/>
    </source>
</evidence>
<dbReference type="CDD" id="cd00082">
    <property type="entry name" value="HisKA"/>
    <property type="match status" value="1"/>
</dbReference>
<evidence type="ECO:0000259" key="16">
    <source>
        <dbReference type="PROSITE" id="PS50885"/>
    </source>
</evidence>
<evidence type="ECO:0000256" key="9">
    <source>
        <dbReference type="ARBA" id="ARBA00022777"/>
    </source>
</evidence>
<dbReference type="PROSITE" id="PS50109">
    <property type="entry name" value="HIS_KIN"/>
    <property type="match status" value="1"/>
</dbReference>
<keyword evidence="8" id="KW-0547">Nucleotide-binding</keyword>
<dbReference type="Pfam" id="PF02518">
    <property type="entry name" value="HATPase_c"/>
    <property type="match status" value="1"/>
</dbReference>
<dbReference type="RefSeq" id="WP_024269522.1">
    <property type="nucleotide sequence ID" value="NC_023035.1"/>
</dbReference>
<dbReference type="InterPro" id="IPR004358">
    <property type="entry name" value="Sig_transdc_His_kin-like_C"/>
</dbReference>
<dbReference type="SUPFAM" id="SSF55874">
    <property type="entry name" value="ATPase domain of HSP90 chaperone/DNA topoisomerase II/histidine kinase"/>
    <property type="match status" value="1"/>
</dbReference>
<feature type="transmembrane region" description="Helical" evidence="14">
    <location>
        <begin position="87"/>
        <end position="110"/>
    </location>
</feature>
<evidence type="ECO:0000256" key="1">
    <source>
        <dbReference type="ARBA" id="ARBA00000085"/>
    </source>
</evidence>
<dbReference type="SMART" id="SM00387">
    <property type="entry name" value="HATPase_c"/>
    <property type="match status" value="1"/>
</dbReference>
<dbReference type="InterPro" id="IPR003594">
    <property type="entry name" value="HATPase_dom"/>
</dbReference>
<gene>
    <name evidence="17" type="ORF">L21SP2_3292</name>
</gene>
<dbReference type="GO" id="GO:0005886">
    <property type="term" value="C:plasma membrane"/>
    <property type="evidence" value="ECO:0007669"/>
    <property type="project" value="UniProtKB-SubCell"/>
</dbReference>
<feature type="transmembrane region" description="Helical" evidence="14">
    <location>
        <begin position="273"/>
        <end position="300"/>
    </location>
</feature>
<dbReference type="AlphaFoldDB" id="V5WLB8"/>
<evidence type="ECO:0000256" key="10">
    <source>
        <dbReference type="ARBA" id="ARBA00022840"/>
    </source>
</evidence>
<dbReference type="Gene3D" id="6.10.340.10">
    <property type="match status" value="1"/>
</dbReference>
<name>V5WLB8_9SPIO</name>
<evidence type="ECO:0000313" key="18">
    <source>
        <dbReference type="Proteomes" id="UP000018680"/>
    </source>
</evidence>
<evidence type="ECO:0000256" key="4">
    <source>
        <dbReference type="ARBA" id="ARBA00022475"/>
    </source>
</evidence>
<dbReference type="InterPro" id="IPR050398">
    <property type="entry name" value="HssS/ArlS-like"/>
</dbReference>
<evidence type="ECO:0000256" key="7">
    <source>
        <dbReference type="ARBA" id="ARBA00022692"/>
    </source>
</evidence>
<dbReference type="Pfam" id="PF00512">
    <property type="entry name" value="HisKA"/>
    <property type="match status" value="1"/>
</dbReference>
<sequence length="585" mass="66330">MNRSAGSGLSSLISLVFFYFFLIILLVLFAGQVLNSENQDNELYLVILWFAALIVPVVLLFSIFSNLLRLLRERRDNAPGSVLKTRLIIYFLIMVILSAGPQAALSLSFIRVIGDTWFNDEIGEALENSLDITVNIQQTLSSELEEFAFSSLFENLSERAGENPARYFVQLSQIRPSLDALQIFDSEGEMLYFNGDEEAAIEYSSSFLQDEGLVIRDVRRDRSFIRILRNISSPERDLSIILIEELPRGFGEKTLKIVSALELFSQYREIKDLLFTGIIIFYGVFSLPLVFLAILAGFYLSDVLIRPIVNLEQATRRVAEGDFSFRILGRSREELGHLVESFNGMIAELERSRTQLVQSERVSAWKDIAQRLAHEIKNPLTPIKLSAERLKRKYEREGADFPRVLENSVATITREVDHLAGLLTEFRDFARLPYPQPREVSLKQLIQDVLDVHRIPHVDVILEHIQDDTMVFVDPAQFRQVLGNLVKNAVEAIGQNPGELRFESQILSSSGKRFQRIQIKDDGEGMDEETSSQIFNPYFTSKAGGTGLGLAIVQRIIQDHGGEIRVESEPGMGARFYIDLPILEQ</sequence>
<dbReference type="SMART" id="SM00388">
    <property type="entry name" value="HisKA"/>
    <property type="match status" value="1"/>
</dbReference>
<feature type="domain" description="Histidine kinase" evidence="15">
    <location>
        <begin position="371"/>
        <end position="584"/>
    </location>
</feature>
<dbReference type="GO" id="GO:0005524">
    <property type="term" value="F:ATP binding"/>
    <property type="evidence" value="ECO:0007669"/>
    <property type="project" value="UniProtKB-KW"/>
</dbReference>
<evidence type="ECO:0000256" key="2">
    <source>
        <dbReference type="ARBA" id="ARBA00004651"/>
    </source>
</evidence>
<evidence type="ECO:0000313" key="17">
    <source>
        <dbReference type="EMBL" id="AHC16632.1"/>
    </source>
</evidence>
<dbReference type="GO" id="GO:0000155">
    <property type="term" value="F:phosphorelay sensor kinase activity"/>
    <property type="evidence" value="ECO:0007669"/>
    <property type="project" value="InterPro"/>
</dbReference>
<organism evidence="17 18">
    <name type="scientific">Salinispira pacifica</name>
    <dbReference type="NCBI Taxonomy" id="1307761"/>
    <lineage>
        <taxon>Bacteria</taxon>
        <taxon>Pseudomonadati</taxon>
        <taxon>Spirochaetota</taxon>
        <taxon>Spirochaetia</taxon>
        <taxon>Spirochaetales</taxon>
        <taxon>Spirochaetaceae</taxon>
        <taxon>Salinispira</taxon>
    </lineage>
</organism>
<evidence type="ECO:0000256" key="5">
    <source>
        <dbReference type="ARBA" id="ARBA00022553"/>
    </source>
</evidence>